<feature type="compositionally biased region" description="Basic and acidic residues" evidence="1">
    <location>
        <begin position="1"/>
        <end position="31"/>
    </location>
</feature>
<proteinExistence type="predicted"/>
<gene>
    <name evidence="2" type="ORF">CROQUDRAFT_713726</name>
</gene>
<evidence type="ECO:0000313" key="2">
    <source>
        <dbReference type="EMBL" id="KAG0149831.1"/>
    </source>
</evidence>
<keyword evidence="3" id="KW-1185">Reference proteome</keyword>
<dbReference type="EMBL" id="MU167224">
    <property type="protein sequence ID" value="KAG0149831.1"/>
    <property type="molecule type" value="Genomic_DNA"/>
</dbReference>
<comment type="caution">
    <text evidence="2">The sequence shown here is derived from an EMBL/GenBank/DDBJ whole genome shotgun (WGS) entry which is preliminary data.</text>
</comment>
<name>A0A9P6NMG3_9BASI</name>
<feature type="region of interest" description="Disordered" evidence="1">
    <location>
        <begin position="1"/>
        <end position="105"/>
    </location>
</feature>
<reference evidence="2" key="1">
    <citation type="submission" date="2013-11" db="EMBL/GenBank/DDBJ databases">
        <title>Genome sequence of the fusiform rust pathogen reveals effectors for host alternation and coevolution with pine.</title>
        <authorList>
            <consortium name="DOE Joint Genome Institute"/>
            <person name="Smith K."/>
            <person name="Pendleton A."/>
            <person name="Kubisiak T."/>
            <person name="Anderson C."/>
            <person name="Salamov A."/>
            <person name="Aerts A."/>
            <person name="Riley R."/>
            <person name="Clum A."/>
            <person name="Lindquist E."/>
            <person name="Ence D."/>
            <person name="Campbell M."/>
            <person name="Kronenberg Z."/>
            <person name="Feau N."/>
            <person name="Dhillon B."/>
            <person name="Hamelin R."/>
            <person name="Burleigh J."/>
            <person name="Smith J."/>
            <person name="Yandell M."/>
            <person name="Nelson C."/>
            <person name="Grigoriev I."/>
            <person name="Davis J."/>
        </authorList>
    </citation>
    <scope>NUCLEOTIDE SEQUENCE</scope>
    <source>
        <strain evidence="2">G11</strain>
    </source>
</reference>
<dbReference type="AlphaFoldDB" id="A0A9P6NMG3"/>
<protein>
    <submittedName>
        <fullName evidence="2">Uncharacterized protein</fullName>
    </submittedName>
</protein>
<dbReference type="Proteomes" id="UP000886653">
    <property type="component" value="Unassembled WGS sequence"/>
</dbReference>
<organism evidence="2 3">
    <name type="scientific">Cronartium quercuum f. sp. fusiforme G11</name>
    <dbReference type="NCBI Taxonomy" id="708437"/>
    <lineage>
        <taxon>Eukaryota</taxon>
        <taxon>Fungi</taxon>
        <taxon>Dikarya</taxon>
        <taxon>Basidiomycota</taxon>
        <taxon>Pucciniomycotina</taxon>
        <taxon>Pucciniomycetes</taxon>
        <taxon>Pucciniales</taxon>
        <taxon>Coleosporiaceae</taxon>
        <taxon>Cronartium</taxon>
    </lineage>
</organism>
<evidence type="ECO:0000256" key="1">
    <source>
        <dbReference type="SAM" id="MobiDB-lite"/>
    </source>
</evidence>
<sequence length="254" mass="28671">MEKEMVPDEKDSSVHHKVLKIEKSGKWRGGDQPRLGLPKTARSDCAQCFSHRQPQPESKGISKTKCSSPKRQKLTVDDSSDTDALELSDFSAPDPKLWDQKTASQAKTDTLAKLRKVFKATYCRCSLRQKLFLKGSFHDSENESESELELGKQDVTSTNEDYLVEEDTAIPEEAHRVQKLMPSAFRLSTSDNLEHLRLCAGIGFTKSLSLTSIGVNLSYGQSNANAIGIGAYLKHEPEPERTERREFFYLFRRL</sequence>
<accession>A0A9P6NMG3</accession>
<evidence type="ECO:0000313" key="3">
    <source>
        <dbReference type="Proteomes" id="UP000886653"/>
    </source>
</evidence>